<reference evidence="1 2" key="1">
    <citation type="submission" date="2015-11" db="EMBL/GenBank/DDBJ databases">
        <title>Expanding the genomic diversity of Burkholderia species for the development of highly accurate diagnostics.</title>
        <authorList>
            <person name="Sahl J."/>
            <person name="Keim P."/>
            <person name="Wagner D."/>
        </authorList>
    </citation>
    <scope>NUCLEOTIDE SEQUENCE [LARGE SCALE GENOMIC DNA]</scope>
    <source>
        <strain evidence="1 2">MSMB1301WGS</strain>
    </source>
</reference>
<protein>
    <submittedName>
        <fullName evidence="1">Uncharacterized protein</fullName>
    </submittedName>
</protein>
<proteinExistence type="predicted"/>
<accession>A0A105V4I2</accession>
<dbReference type="AlphaFoldDB" id="A0A105V4I2"/>
<evidence type="ECO:0000313" key="2">
    <source>
        <dbReference type="Proteomes" id="UP000062317"/>
    </source>
</evidence>
<sequence>MARETVNSQPAGTSRTRVFHIKKPQGRLVTGTMISGDIYIIRPTGDDEKELKAFVDKLCGDKGYWNAAQGKWIVRHGFVNRVLATLSAAEQV</sequence>
<comment type="caution">
    <text evidence="1">The sequence shown here is derived from an EMBL/GenBank/DDBJ whole genome shotgun (WGS) entry which is preliminary data.</text>
</comment>
<keyword evidence="2" id="KW-1185">Reference proteome</keyword>
<evidence type="ECO:0000313" key="1">
    <source>
        <dbReference type="EMBL" id="KVV40951.1"/>
    </source>
</evidence>
<organism evidence="1 2">
    <name type="scientific">Burkholderia territorii</name>
    <dbReference type="NCBI Taxonomy" id="1503055"/>
    <lineage>
        <taxon>Bacteria</taxon>
        <taxon>Pseudomonadati</taxon>
        <taxon>Pseudomonadota</taxon>
        <taxon>Betaproteobacteria</taxon>
        <taxon>Burkholderiales</taxon>
        <taxon>Burkholderiaceae</taxon>
        <taxon>Burkholderia</taxon>
        <taxon>Burkholderia cepacia complex</taxon>
    </lineage>
</organism>
<name>A0A105V4I2_9BURK</name>
<gene>
    <name evidence="1" type="ORF">WT27_13595</name>
</gene>
<dbReference type="EMBL" id="LPEQ01000113">
    <property type="protein sequence ID" value="KVV40951.1"/>
    <property type="molecule type" value="Genomic_DNA"/>
</dbReference>
<dbReference type="RefSeq" id="WP_060108272.1">
    <property type="nucleotide sequence ID" value="NZ_LPEQ01000113.1"/>
</dbReference>
<dbReference type="Proteomes" id="UP000062317">
    <property type="component" value="Unassembled WGS sequence"/>
</dbReference>